<dbReference type="PANTHER" id="PTHR37984:SF5">
    <property type="entry name" value="PROTEIN NYNRIN-LIKE"/>
    <property type="match status" value="1"/>
</dbReference>
<sequence>MEQLVELLRKQLEASEKRADERTAVEAKWEAKRAANEAKREEKWTSAEAKRHAADLKRAEEYAATTQALLTWIKALATQRLGEGAATLLNTASAQERIMQSLSRTIAEFNPDNDVTFESWYKRLEGTLNVDGLSLDEKSRVRLLVSKLYTTALAKYTKYILPQTPWDIGFDETVKLLTELFEKNNKCCECGVVGHKDGPCVNKGEFRPNVSQIIINGIDTAHDTERNFAKVVIQGVEVKLLADSGSDSTIITHEDWMKMGQPTLTACPDASAVNGSSVRLYGFFHTKFCCTLAPRSGSGMCFISDDIRLMGRGWLNQAIPEHLQALKIICASIAQQKESEAAAKSTIGEQQIEGLFNTLKREIAKLRGEGTPAEIQQKEPRQGQRGTALQSQSNRQHGARMHHFAVGDSVYVYDYKTPSKPGWTAGRIIKCTGLFTFIVDEGGTSHVRHVNQLRPRLKRDDSPSPPPDARRSSTTQDAHQEPLPVWPRSQSHPKPGRGEASGSMSMEVSRSKQPGACWSCDEEGHFNAKCPYKKHRGKCGVVGHKDSRCFDKGKFRPQVTQIISGMVTVHEAERNYANVVVQGLEVRLLADSGSDSTIITGEDWMKMGQPFLTSCPDASAVNGTTLRLYGGFHTDFCCTLAPRCGSGMCYISDNVRVMGRSWLNQAVPEHLQALMIICHTNQVRPRLEWDDSPPPPDAHRPTTRGARQTPSPPPLRRSTRIRHKPRKLDLDPHKASYCP</sequence>
<dbReference type="InterPro" id="IPR050951">
    <property type="entry name" value="Retrovirus_Pol_polyprotein"/>
</dbReference>
<keyword evidence="2" id="KW-0548">Nucleotidyltransferase</keyword>
<protein>
    <submittedName>
        <fullName evidence="11">CCHC-type domain-containing protein</fullName>
    </submittedName>
</protein>
<dbReference type="InterPro" id="IPR021109">
    <property type="entry name" value="Peptidase_aspartic_dom_sf"/>
</dbReference>
<dbReference type="SUPFAM" id="SSF57756">
    <property type="entry name" value="Retrovirus zinc finger-like domains"/>
    <property type="match status" value="1"/>
</dbReference>
<keyword evidence="6" id="KW-0479">Metal-binding</keyword>
<feature type="domain" description="Peptidase A2" evidence="9">
    <location>
        <begin position="238"/>
        <end position="275"/>
    </location>
</feature>
<evidence type="ECO:0000256" key="4">
    <source>
        <dbReference type="ARBA" id="ARBA00022759"/>
    </source>
</evidence>
<name>A0A914WUR7_9BILA</name>
<dbReference type="GO" id="GO:0006508">
    <property type="term" value="P:proteolysis"/>
    <property type="evidence" value="ECO:0007669"/>
    <property type="project" value="InterPro"/>
</dbReference>
<feature type="region of interest" description="Disordered" evidence="7">
    <location>
        <begin position="15"/>
        <end position="46"/>
    </location>
</feature>
<dbReference type="GO" id="GO:0019899">
    <property type="term" value="F:enzyme binding"/>
    <property type="evidence" value="ECO:0007669"/>
    <property type="project" value="UniProtKB-ARBA"/>
</dbReference>
<organism evidence="10 11">
    <name type="scientific">Plectus sambesii</name>
    <dbReference type="NCBI Taxonomy" id="2011161"/>
    <lineage>
        <taxon>Eukaryota</taxon>
        <taxon>Metazoa</taxon>
        <taxon>Ecdysozoa</taxon>
        <taxon>Nematoda</taxon>
        <taxon>Chromadorea</taxon>
        <taxon>Plectida</taxon>
        <taxon>Plectina</taxon>
        <taxon>Plectoidea</taxon>
        <taxon>Plectidae</taxon>
        <taxon>Plectus</taxon>
    </lineage>
</organism>
<dbReference type="InterPro" id="IPR001969">
    <property type="entry name" value="Aspartic_peptidase_AS"/>
</dbReference>
<evidence type="ECO:0000256" key="5">
    <source>
        <dbReference type="ARBA" id="ARBA00022801"/>
    </source>
</evidence>
<keyword evidence="6" id="KW-0863">Zinc-finger</keyword>
<evidence type="ECO:0000256" key="1">
    <source>
        <dbReference type="ARBA" id="ARBA00022679"/>
    </source>
</evidence>
<dbReference type="GO" id="GO:0003676">
    <property type="term" value="F:nucleic acid binding"/>
    <property type="evidence" value="ECO:0007669"/>
    <property type="project" value="InterPro"/>
</dbReference>
<feature type="domain" description="Peptidase A2" evidence="9">
    <location>
        <begin position="586"/>
        <end position="604"/>
    </location>
</feature>
<proteinExistence type="predicted"/>
<feature type="domain" description="CCHC-type" evidence="8">
    <location>
        <begin position="517"/>
        <end position="531"/>
    </location>
</feature>
<dbReference type="PROSITE" id="PS50158">
    <property type="entry name" value="ZF_CCHC"/>
    <property type="match status" value="1"/>
</dbReference>
<evidence type="ECO:0000256" key="3">
    <source>
        <dbReference type="ARBA" id="ARBA00022722"/>
    </source>
</evidence>
<dbReference type="GO" id="GO:0008270">
    <property type="term" value="F:zinc ion binding"/>
    <property type="evidence" value="ECO:0007669"/>
    <property type="project" value="UniProtKB-KW"/>
</dbReference>
<dbReference type="AlphaFoldDB" id="A0A914WUR7"/>
<keyword evidence="6" id="KW-0862">Zinc</keyword>
<feature type="region of interest" description="Disordered" evidence="7">
    <location>
        <begin position="449"/>
        <end position="508"/>
    </location>
</feature>
<dbReference type="SUPFAM" id="SSF50630">
    <property type="entry name" value="Acid proteases"/>
    <property type="match status" value="2"/>
</dbReference>
<dbReference type="Pfam" id="PF23309">
    <property type="entry name" value="DUF7083"/>
    <property type="match status" value="1"/>
</dbReference>
<keyword evidence="1" id="KW-0808">Transferase</keyword>
<feature type="region of interest" description="Disordered" evidence="7">
    <location>
        <begin position="369"/>
        <end position="399"/>
    </location>
</feature>
<evidence type="ECO:0000256" key="2">
    <source>
        <dbReference type="ARBA" id="ARBA00022695"/>
    </source>
</evidence>
<evidence type="ECO:0000259" key="8">
    <source>
        <dbReference type="PROSITE" id="PS50158"/>
    </source>
</evidence>
<dbReference type="PANTHER" id="PTHR37984">
    <property type="entry name" value="PROTEIN CBG26694"/>
    <property type="match status" value="1"/>
</dbReference>
<keyword evidence="10" id="KW-1185">Reference proteome</keyword>
<feature type="compositionally biased region" description="Polar residues" evidence="7">
    <location>
        <begin position="384"/>
        <end position="396"/>
    </location>
</feature>
<dbReference type="InterPro" id="IPR055510">
    <property type="entry name" value="DUF7083"/>
</dbReference>
<dbReference type="GO" id="GO:0004190">
    <property type="term" value="F:aspartic-type endopeptidase activity"/>
    <property type="evidence" value="ECO:0007669"/>
    <property type="project" value="InterPro"/>
</dbReference>
<dbReference type="Proteomes" id="UP000887566">
    <property type="component" value="Unplaced"/>
</dbReference>
<dbReference type="InterPro" id="IPR001995">
    <property type="entry name" value="Peptidase_A2_cat"/>
</dbReference>
<dbReference type="InterPro" id="IPR001878">
    <property type="entry name" value="Znf_CCHC"/>
</dbReference>
<feature type="region of interest" description="Disordered" evidence="7">
    <location>
        <begin position="686"/>
        <end position="739"/>
    </location>
</feature>
<dbReference type="WBParaSite" id="PSAMB.scaffold5320size12042.g26356.t1">
    <property type="protein sequence ID" value="PSAMB.scaffold5320size12042.g26356.t1"/>
    <property type="gene ID" value="PSAMB.scaffold5320size12042.g26356"/>
</dbReference>
<feature type="compositionally biased region" description="Basic residues" evidence="7">
    <location>
        <begin position="717"/>
        <end position="726"/>
    </location>
</feature>
<evidence type="ECO:0000313" key="11">
    <source>
        <dbReference type="WBParaSite" id="PSAMB.scaffold5320size12042.g26356.t1"/>
    </source>
</evidence>
<evidence type="ECO:0000256" key="7">
    <source>
        <dbReference type="SAM" id="MobiDB-lite"/>
    </source>
</evidence>
<dbReference type="PROSITE" id="PS00141">
    <property type="entry name" value="ASP_PROTEASE"/>
    <property type="match status" value="2"/>
</dbReference>
<evidence type="ECO:0000313" key="10">
    <source>
        <dbReference type="Proteomes" id="UP000887566"/>
    </source>
</evidence>
<accession>A0A914WUR7</accession>
<reference evidence="11" key="1">
    <citation type="submission" date="2022-11" db="UniProtKB">
        <authorList>
            <consortium name="WormBaseParasite"/>
        </authorList>
    </citation>
    <scope>IDENTIFICATION</scope>
</reference>
<keyword evidence="5" id="KW-0378">Hydrolase</keyword>
<dbReference type="GO" id="GO:0004519">
    <property type="term" value="F:endonuclease activity"/>
    <property type="evidence" value="ECO:0007669"/>
    <property type="project" value="UniProtKB-KW"/>
</dbReference>
<dbReference type="GO" id="GO:0016779">
    <property type="term" value="F:nucleotidyltransferase activity"/>
    <property type="evidence" value="ECO:0007669"/>
    <property type="project" value="UniProtKB-KW"/>
</dbReference>
<feature type="compositionally biased region" description="Basic and acidic residues" evidence="7">
    <location>
        <begin position="727"/>
        <end position="739"/>
    </location>
</feature>
<keyword evidence="4" id="KW-0255">Endonuclease</keyword>
<keyword evidence="3" id="KW-0540">Nuclease</keyword>
<dbReference type="PROSITE" id="PS50175">
    <property type="entry name" value="ASP_PROT_RETROV"/>
    <property type="match status" value="2"/>
</dbReference>
<dbReference type="InterPro" id="IPR036875">
    <property type="entry name" value="Znf_CCHC_sf"/>
</dbReference>
<evidence type="ECO:0000256" key="6">
    <source>
        <dbReference type="PROSITE-ProRule" id="PRU00047"/>
    </source>
</evidence>
<evidence type="ECO:0000259" key="9">
    <source>
        <dbReference type="PROSITE" id="PS50175"/>
    </source>
</evidence>